<proteinExistence type="predicted"/>
<sequence>MLDSGRENYVRLTKKGKTKLDTIRLLGEDALVPQTWDGFWRIIILDLPEERKSEREALRYLLKRANFVCIKNTVWISPHPYENLFMNIKKDLGFTAELMILVTDKLDEETKKAFLEAVR</sequence>
<accession>A0A1F6Y4S0</accession>
<evidence type="ECO:0000313" key="2">
    <source>
        <dbReference type="EMBL" id="OGJ01368.1"/>
    </source>
</evidence>
<feature type="domain" description="Transcriptional repressor PaaX-like central Cas2-like" evidence="1">
    <location>
        <begin position="34"/>
        <end position="112"/>
    </location>
</feature>
<comment type="caution">
    <text evidence="2">The sequence shown here is derived from an EMBL/GenBank/DDBJ whole genome shotgun (WGS) entry which is preliminary data.</text>
</comment>
<dbReference type="Pfam" id="PF20803">
    <property type="entry name" value="PaaX_M"/>
    <property type="match status" value="1"/>
</dbReference>
<evidence type="ECO:0000313" key="3">
    <source>
        <dbReference type="Proteomes" id="UP000178645"/>
    </source>
</evidence>
<dbReference type="Proteomes" id="UP000178645">
    <property type="component" value="Unassembled WGS sequence"/>
</dbReference>
<dbReference type="InterPro" id="IPR048846">
    <property type="entry name" value="PaaX-like_central"/>
</dbReference>
<reference evidence="2 3" key="1">
    <citation type="journal article" date="2016" name="Nat. Commun.">
        <title>Thousands of microbial genomes shed light on interconnected biogeochemical processes in an aquifer system.</title>
        <authorList>
            <person name="Anantharaman K."/>
            <person name="Brown C.T."/>
            <person name="Hug L.A."/>
            <person name="Sharon I."/>
            <person name="Castelle C.J."/>
            <person name="Probst A.J."/>
            <person name="Thomas B.C."/>
            <person name="Singh A."/>
            <person name="Wilkins M.J."/>
            <person name="Karaoz U."/>
            <person name="Brodie E.L."/>
            <person name="Williams K.H."/>
            <person name="Hubbard S.S."/>
            <person name="Banfield J.F."/>
        </authorList>
    </citation>
    <scope>NUCLEOTIDE SEQUENCE [LARGE SCALE GENOMIC DNA]</scope>
</reference>
<dbReference type="EMBL" id="MFVU01000027">
    <property type="protein sequence ID" value="OGJ01368.1"/>
    <property type="molecule type" value="Genomic_DNA"/>
</dbReference>
<protein>
    <recommendedName>
        <fullName evidence="1">Transcriptional repressor PaaX-like central Cas2-like domain-containing protein</fullName>
    </recommendedName>
</protein>
<name>A0A1F6Y4S0_9BACT</name>
<dbReference type="Gene3D" id="3.30.70.2650">
    <property type="match status" value="1"/>
</dbReference>
<evidence type="ECO:0000259" key="1">
    <source>
        <dbReference type="Pfam" id="PF20803"/>
    </source>
</evidence>
<dbReference type="AlphaFoldDB" id="A0A1F6Y4S0"/>
<gene>
    <name evidence="2" type="ORF">A3G53_02295</name>
</gene>
<organism evidence="2 3">
    <name type="scientific">Candidatus Nomurabacteria bacterium RIFCSPLOWO2_12_FULL_44_11</name>
    <dbReference type="NCBI Taxonomy" id="1801796"/>
    <lineage>
        <taxon>Bacteria</taxon>
        <taxon>Candidatus Nomuraibacteriota</taxon>
    </lineage>
</organism>